<dbReference type="RefSeq" id="WP_354023910.1">
    <property type="nucleotide sequence ID" value="NZ_JBEPSJ010000001.1"/>
</dbReference>
<dbReference type="PANTHER" id="PTHR30055">
    <property type="entry name" value="HTH-TYPE TRANSCRIPTIONAL REGULATOR RUTR"/>
    <property type="match status" value="1"/>
</dbReference>
<name>A0ABV2QL45_9MICO</name>
<dbReference type="EMBL" id="JBEPSJ010000001">
    <property type="protein sequence ID" value="MET4581746.1"/>
    <property type="molecule type" value="Genomic_DNA"/>
</dbReference>
<dbReference type="Gene3D" id="1.10.10.60">
    <property type="entry name" value="Homeodomain-like"/>
    <property type="match status" value="1"/>
</dbReference>
<organism evidence="6 7">
    <name type="scientific">Conyzicola nivalis</name>
    <dbReference type="NCBI Taxonomy" id="1477021"/>
    <lineage>
        <taxon>Bacteria</taxon>
        <taxon>Bacillati</taxon>
        <taxon>Actinomycetota</taxon>
        <taxon>Actinomycetes</taxon>
        <taxon>Micrococcales</taxon>
        <taxon>Microbacteriaceae</taxon>
        <taxon>Conyzicola</taxon>
    </lineage>
</organism>
<evidence type="ECO:0000259" key="5">
    <source>
        <dbReference type="PROSITE" id="PS50977"/>
    </source>
</evidence>
<gene>
    <name evidence="6" type="ORF">ABIE21_001236</name>
</gene>
<dbReference type="Gene3D" id="1.10.357.10">
    <property type="entry name" value="Tetracycline Repressor, domain 2"/>
    <property type="match status" value="1"/>
</dbReference>
<reference evidence="6 7" key="1">
    <citation type="submission" date="2024-06" db="EMBL/GenBank/DDBJ databases">
        <title>Sorghum-associated microbial communities from plants grown in Nebraska, USA.</title>
        <authorList>
            <person name="Schachtman D."/>
        </authorList>
    </citation>
    <scope>NUCLEOTIDE SEQUENCE [LARGE SCALE GENOMIC DNA]</scope>
    <source>
        <strain evidence="6 7">2857</strain>
    </source>
</reference>
<keyword evidence="1" id="KW-0805">Transcription regulation</keyword>
<evidence type="ECO:0000313" key="7">
    <source>
        <dbReference type="Proteomes" id="UP001549257"/>
    </source>
</evidence>
<dbReference type="Proteomes" id="UP001549257">
    <property type="component" value="Unassembled WGS sequence"/>
</dbReference>
<dbReference type="InterPro" id="IPR001647">
    <property type="entry name" value="HTH_TetR"/>
</dbReference>
<dbReference type="InterPro" id="IPR050109">
    <property type="entry name" value="HTH-type_TetR-like_transc_reg"/>
</dbReference>
<evidence type="ECO:0000256" key="3">
    <source>
        <dbReference type="ARBA" id="ARBA00023163"/>
    </source>
</evidence>
<dbReference type="Pfam" id="PF00440">
    <property type="entry name" value="TetR_N"/>
    <property type="match status" value="1"/>
</dbReference>
<dbReference type="PRINTS" id="PR00455">
    <property type="entry name" value="HTHTETR"/>
</dbReference>
<feature type="domain" description="HTH tetR-type" evidence="5">
    <location>
        <begin position="16"/>
        <end position="76"/>
    </location>
</feature>
<keyword evidence="7" id="KW-1185">Reference proteome</keyword>
<evidence type="ECO:0000256" key="2">
    <source>
        <dbReference type="ARBA" id="ARBA00023125"/>
    </source>
</evidence>
<keyword evidence="3" id="KW-0804">Transcription</keyword>
<evidence type="ECO:0000256" key="4">
    <source>
        <dbReference type="PROSITE-ProRule" id="PRU00335"/>
    </source>
</evidence>
<dbReference type="InterPro" id="IPR041347">
    <property type="entry name" value="MftR_C"/>
</dbReference>
<sequence length="212" mass="22504">MQTSAGQTAGVGRPKVSSRQLIEDAAAELFIENTYVGTTIDQITTRAGVSRATFFNYFGAKSDLLWFEVDRANDSLRAACAAASATGSLESIRDVILELAAGFDERRVPLALTQTEVMGAADEIVQSGLVRIATQASVFADFLSARGARHRDDLLVRTAANALAGAVAAAWITWARDGIGRSPLEGYVAESVDVIFPGIRAAFESVARGNTF</sequence>
<proteinExistence type="predicted"/>
<dbReference type="PROSITE" id="PS50977">
    <property type="entry name" value="HTH_TETR_2"/>
    <property type="match status" value="1"/>
</dbReference>
<protein>
    <submittedName>
        <fullName evidence="6">AcrR family transcriptional regulator</fullName>
    </submittedName>
</protein>
<dbReference type="PANTHER" id="PTHR30055:SF238">
    <property type="entry name" value="MYCOFACTOCIN BIOSYNTHESIS TRANSCRIPTIONAL REGULATOR MFTR-RELATED"/>
    <property type="match status" value="1"/>
</dbReference>
<accession>A0ABV2QL45</accession>
<comment type="caution">
    <text evidence="6">The sequence shown here is derived from an EMBL/GenBank/DDBJ whole genome shotgun (WGS) entry which is preliminary data.</text>
</comment>
<dbReference type="InterPro" id="IPR009057">
    <property type="entry name" value="Homeodomain-like_sf"/>
</dbReference>
<evidence type="ECO:0000256" key="1">
    <source>
        <dbReference type="ARBA" id="ARBA00023015"/>
    </source>
</evidence>
<dbReference type="SUPFAM" id="SSF46689">
    <property type="entry name" value="Homeodomain-like"/>
    <property type="match status" value="1"/>
</dbReference>
<dbReference type="Pfam" id="PF17754">
    <property type="entry name" value="TetR_C_14"/>
    <property type="match status" value="1"/>
</dbReference>
<feature type="DNA-binding region" description="H-T-H motif" evidence="4">
    <location>
        <begin position="39"/>
        <end position="58"/>
    </location>
</feature>
<keyword evidence="2 4" id="KW-0238">DNA-binding</keyword>
<evidence type="ECO:0000313" key="6">
    <source>
        <dbReference type="EMBL" id="MET4581746.1"/>
    </source>
</evidence>